<reference evidence="2" key="1">
    <citation type="journal article" date="2019" name="Int. J. Syst. Evol. Microbiol.">
        <title>The Global Catalogue of Microorganisms (GCM) 10K type strain sequencing project: providing services to taxonomists for standard genome sequencing and annotation.</title>
        <authorList>
            <consortium name="The Broad Institute Genomics Platform"/>
            <consortium name="The Broad Institute Genome Sequencing Center for Infectious Disease"/>
            <person name="Wu L."/>
            <person name="Ma J."/>
        </authorList>
    </citation>
    <scope>NUCLEOTIDE SEQUENCE [LARGE SCALE GENOMIC DNA]</scope>
    <source>
        <strain evidence="2">CCM 8908</strain>
    </source>
</reference>
<dbReference type="EMBL" id="JBHSSI010000033">
    <property type="protein sequence ID" value="MFC6260498.1"/>
    <property type="molecule type" value="Genomic_DNA"/>
</dbReference>
<gene>
    <name evidence="1" type="ORF">ACFP1C_06000</name>
</gene>
<comment type="caution">
    <text evidence="1">The sequence shown here is derived from an EMBL/GenBank/DDBJ whole genome shotgun (WGS) entry which is preliminary data.</text>
</comment>
<sequence>MELIFSEDVMTFMQLASQQIRPLLRAAYQNNQITSLIFHDVMYTGTVDYLTESTVYLGLTAGRSRQIPLTQITQVDLHQSQPWWHLYENGTK</sequence>
<name>A0ABW1TI52_9LACO</name>
<protein>
    <submittedName>
        <fullName evidence="1">Uncharacterized protein</fullName>
    </submittedName>
</protein>
<organism evidence="1 2">
    <name type="scientific">Levilactobacillus fujinensis</name>
    <dbReference type="NCBI Taxonomy" id="2486024"/>
    <lineage>
        <taxon>Bacteria</taxon>
        <taxon>Bacillati</taxon>
        <taxon>Bacillota</taxon>
        <taxon>Bacilli</taxon>
        <taxon>Lactobacillales</taxon>
        <taxon>Lactobacillaceae</taxon>
        <taxon>Levilactobacillus</taxon>
    </lineage>
</organism>
<dbReference type="RefSeq" id="WP_225421856.1">
    <property type="nucleotide sequence ID" value="NZ_JBHSSI010000033.1"/>
</dbReference>
<evidence type="ECO:0000313" key="1">
    <source>
        <dbReference type="EMBL" id="MFC6260498.1"/>
    </source>
</evidence>
<proteinExistence type="predicted"/>
<accession>A0ABW1TI52</accession>
<dbReference type="Proteomes" id="UP001596283">
    <property type="component" value="Unassembled WGS sequence"/>
</dbReference>
<keyword evidence="2" id="KW-1185">Reference proteome</keyword>
<evidence type="ECO:0000313" key="2">
    <source>
        <dbReference type="Proteomes" id="UP001596283"/>
    </source>
</evidence>